<organism evidence="1 2">
    <name type="scientific">Tengunoibacter tsumagoiensis</name>
    <dbReference type="NCBI Taxonomy" id="2014871"/>
    <lineage>
        <taxon>Bacteria</taxon>
        <taxon>Bacillati</taxon>
        <taxon>Chloroflexota</taxon>
        <taxon>Ktedonobacteria</taxon>
        <taxon>Ktedonobacterales</taxon>
        <taxon>Dictyobacteraceae</taxon>
        <taxon>Tengunoibacter</taxon>
    </lineage>
</organism>
<dbReference type="InterPro" id="IPR029083">
    <property type="entry name" value="Imm32"/>
</dbReference>
<gene>
    <name evidence="1" type="ORF">KTT_39890</name>
</gene>
<reference evidence="2" key="1">
    <citation type="submission" date="2018-12" db="EMBL/GenBank/DDBJ databases">
        <title>Tengunoibacter tsumagoiensis gen. nov., sp. nov., Dictyobacter kobayashii sp. nov., D. alpinus sp. nov., and D. joshuensis sp. nov. and description of Dictyobacteraceae fam. nov. within the order Ktedonobacterales isolated from Tengu-no-mugimeshi.</title>
        <authorList>
            <person name="Wang C.M."/>
            <person name="Zheng Y."/>
            <person name="Sakai Y."/>
            <person name="Toyoda A."/>
            <person name="Minakuchi Y."/>
            <person name="Abe K."/>
            <person name="Yokota A."/>
            <person name="Yabe S."/>
        </authorList>
    </citation>
    <scope>NUCLEOTIDE SEQUENCE [LARGE SCALE GENOMIC DNA]</scope>
    <source>
        <strain evidence="2">Uno3</strain>
    </source>
</reference>
<comment type="caution">
    <text evidence="1">The sequence shown here is derived from an EMBL/GenBank/DDBJ whole genome shotgun (WGS) entry which is preliminary data.</text>
</comment>
<dbReference type="Proteomes" id="UP000287352">
    <property type="component" value="Unassembled WGS sequence"/>
</dbReference>
<proteinExistence type="predicted"/>
<dbReference type="OrthoDB" id="3387727at2"/>
<dbReference type="RefSeq" id="WP_126581604.1">
    <property type="nucleotide sequence ID" value="NZ_BIFR01000001.1"/>
</dbReference>
<evidence type="ECO:0000313" key="1">
    <source>
        <dbReference type="EMBL" id="GCE14130.1"/>
    </source>
</evidence>
<accession>A0A402A4V1</accession>
<sequence length="108" mass="12097">MGQIKITFPFEPKDTQGHDLQLNQVTIDVPDYSIWHGVRAIYENEYSISARIVSDNEFVIQADKGGLITLARHLLTLAQDEVPSGAHIHYDNDSNIDDGSVSFVLDKK</sequence>
<name>A0A402A4V1_9CHLR</name>
<dbReference type="AlphaFoldDB" id="A0A402A4V1"/>
<evidence type="ECO:0000313" key="2">
    <source>
        <dbReference type="Proteomes" id="UP000287352"/>
    </source>
</evidence>
<protein>
    <submittedName>
        <fullName evidence="1">Uncharacterized protein</fullName>
    </submittedName>
</protein>
<keyword evidence="2" id="KW-1185">Reference proteome</keyword>
<dbReference type="Pfam" id="PF15566">
    <property type="entry name" value="Imm32"/>
    <property type="match status" value="1"/>
</dbReference>
<dbReference type="EMBL" id="BIFR01000001">
    <property type="protein sequence ID" value="GCE14130.1"/>
    <property type="molecule type" value="Genomic_DNA"/>
</dbReference>